<keyword evidence="2" id="KW-1185">Reference proteome</keyword>
<dbReference type="AlphaFoldDB" id="A0A9Q1DC35"/>
<evidence type="ECO:0000313" key="1">
    <source>
        <dbReference type="EMBL" id="KAJ8265419.1"/>
    </source>
</evidence>
<name>A0A9Q1DC35_CONCO</name>
<dbReference type="Proteomes" id="UP001152803">
    <property type="component" value="Unassembled WGS sequence"/>
</dbReference>
<protein>
    <submittedName>
        <fullName evidence="1">Uncharacterized protein</fullName>
    </submittedName>
</protein>
<sequence>MIRAEMMKNLDRLQNLTDLKFSNLPAQRIICPCWQLIYHHLLVAEWNCVLQYSLPVFLHCSCCMCGTN</sequence>
<accession>A0A9Q1DC35</accession>
<comment type="caution">
    <text evidence="1">The sequence shown here is derived from an EMBL/GenBank/DDBJ whole genome shotgun (WGS) entry which is preliminary data.</text>
</comment>
<proteinExistence type="predicted"/>
<dbReference type="EMBL" id="JAFJMO010000010">
    <property type="protein sequence ID" value="KAJ8265419.1"/>
    <property type="molecule type" value="Genomic_DNA"/>
</dbReference>
<evidence type="ECO:0000313" key="2">
    <source>
        <dbReference type="Proteomes" id="UP001152803"/>
    </source>
</evidence>
<gene>
    <name evidence="1" type="ORF">COCON_G00145180</name>
</gene>
<organism evidence="1 2">
    <name type="scientific">Conger conger</name>
    <name type="common">Conger eel</name>
    <name type="synonym">Muraena conger</name>
    <dbReference type="NCBI Taxonomy" id="82655"/>
    <lineage>
        <taxon>Eukaryota</taxon>
        <taxon>Metazoa</taxon>
        <taxon>Chordata</taxon>
        <taxon>Craniata</taxon>
        <taxon>Vertebrata</taxon>
        <taxon>Euteleostomi</taxon>
        <taxon>Actinopterygii</taxon>
        <taxon>Neopterygii</taxon>
        <taxon>Teleostei</taxon>
        <taxon>Anguilliformes</taxon>
        <taxon>Congridae</taxon>
        <taxon>Conger</taxon>
    </lineage>
</organism>
<reference evidence="1" key="1">
    <citation type="journal article" date="2023" name="Science">
        <title>Genome structures resolve the early diversification of teleost fishes.</title>
        <authorList>
            <person name="Parey E."/>
            <person name="Louis A."/>
            <person name="Montfort J."/>
            <person name="Bouchez O."/>
            <person name="Roques C."/>
            <person name="Iampietro C."/>
            <person name="Lluch J."/>
            <person name="Castinel A."/>
            <person name="Donnadieu C."/>
            <person name="Desvignes T."/>
            <person name="Floi Bucao C."/>
            <person name="Jouanno E."/>
            <person name="Wen M."/>
            <person name="Mejri S."/>
            <person name="Dirks R."/>
            <person name="Jansen H."/>
            <person name="Henkel C."/>
            <person name="Chen W.J."/>
            <person name="Zahm M."/>
            <person name="Cabau C."/>
            <person name="Klopp C."/>
            <person name="Thompson A.W."/>
            <person name="Robinson-Rechavi M."/>
            <person name="Braasch I."/>
            <person name="Lecointre G."/>
            <person name="Bobe J."/>
            <person name="Postlethwait J.H."/>
            <person name="Berthelot C."/>
            <person name="Roest Crollius H."/>
            <person name="Guiguen Y."/>
        </authorList>
    </citation>
    <scope>NUCLEOTIDE SEQUENCE</scope>
    <source>
        <strain evidence="1">Concon-B</strain>
    </source>
</reference>